<dbReference type="InterPro" id="IPR045851">
    <property type="entry name" value="AMP-bd_C_sf"/>
</dbReference>
<dbReference type="InterPro" id="IPR036736">
    <property type="entry name" value="ACP-like_sf"/>
</dbReference>
<dbReference type="Pfam" id="PF00501">
    <property type="entry name" value="AMP-binding"/>
    <property type="match status" value="1"/>
</dbReference>
<comment type="caution">
    <text evidence="4">The sequence shown here is derived from an EMBL/GenBank/DDBJ whole genome shotgun (WGS) entry which is preliminary data.</text>
</comment>
<dbReference type="Pfam" id="PF13193">
    <property type="entry name" value="AMP-binding_C"/>
    <property type="match status" value="1"/>
</dbReference>
<gene>
    <name evidence="4" type="ORF">KSB_86000</name>
</gene>
<protein>
    <recommendedName>
        <fullName evidence="3">Carrier domain-containing protein</fullName>
    </recommendedName>
</protein>
<dbReference type="InterPro" id="IPR000873">
    <property type="entry name" value="AMP-dep_synth/lig_dom"/>
</dbReference>
<dbReference type="InterPro" id="IPR020806">
    <property type="entry name" value="PKS_PP-bd"/>
</dbReference>
<dbReference type="NCBIfam" id="TIGR01733">
    <property type="entry name" value="AA-adenyl-dom"/>
    <property type="match status" value="1"/>
</dbReference>
<dbReference type="InterPro" id="IPR009081">
    <property type="entry name" value="PP-bd_ACP"/>
</dbReference>
<dbReference type="Proteomes" id="UP000654345">
    <property type="component" value="Unassembled WGS sequence"/>
</dbReference>
<dbReference type="PANTHER" id="PTHR45527:SF1">
    <property type="entry name" value="FATTY ACID SYNTHASE"/>
    <property type="match status" value="1"/>
</dbReference>
<proteinExistence type="predicted"/>
<evidence type="ECO:0000256" key="1">
    <source>
        <dbReference type="ARBA" id="ARBA00022450"/>
    </source>
</evidence>
<keyword evidence="2" id="KW-0597">Phosphoprotein</keyword>
<dbReference type="SMART" id="SM00823">
    <property type="entry name" value="PKS_PP"/>
    <property type="match status" value="1"/>
</dbReference>
<dbReference type="EMBL" id="BNJG01000004">
    <property type="protein sequence ID" value="GHO60125.1"/>
    <property type="molecule type" value="Genomic_DNA"/>
</dbReference>
<sequence>MQEQAQRTPDALALVSEEGSLSYGALERLAQRMAHALRAHGIGAQTPVLLHSERSLLGAIGLLAIWNVGGVLVPVDISVPQERLAWMAQETQAPLLLCSRAYQEPAQALGIPSLCLSDNWWQGAAGENDVVEGASDLHEGAYILYTSGSTGRPKGVLVSHAAIVNRLLWGAQALALGERDRLGQVASWGFDIALWELLAPWLVGGTTVLLSSAQVKDPARLRQGVRQEALTVLHLVPSLLHLFIEHAEGWQGGDLRAVQTGGEAVPADLVRAVLARGGVLLHQYYGPTESAISVTCWEGSEPKDGERVSLGRGIANTRLYVLDAWGEPVGIGVPGEIYIGGRGLAWGYVGRAQQTAERFVPDPFSQEPGARLYRTGDLGRYQANGELVFVGRADSQVKIRGYRIEPGEIEQVLREEPGVREAVVLARREGEEDELRLVAYVVGDEGEGERLQEQGLREALGRKVPAYMVPGRMYVLDGLPLTTNGKLDRKALLAYKERSGEEAVDEQEEERRTPVEELLCGIWQEVLGGERVGVEDDFFASGGHSLLATRLVARMRVLFGIELQVTDTFDAPTVASKRS</sequence>
<dbReference type="SUPFAM" id="SSF47336">
    <property type="entry name" value="ACP-like"/>
    <property type="match status" value="1"/>
</dbReference>
<accession>A0ABQ3V662</accession>
<reference evidence="4 5" key="1">
    <citation type="journal article" date="2021" name="Int. J. Syst. Evol. Microbiol.">
        <title>Reticulibacter mediterranei gen. nov., sp. nov., within the new family Reticulibacteraceae fam. nov., and Ktedonospora formicarum gen. nov., sp. nov., Ktedonobacter robiniae sp. nov., Dictyobacter formicarum sp. nov. and Dictyobacter arantiisoli sp. nov., belonging to the class Ktedonobacteria.</title>
        <authorList>
            <person name="Yabe S."/>
            <person name="Zheng Y."/>
            <person name="Wang C.M."/>
            <person name="Sakai Y."/>
            <person name="Abe K."/>
            <person name="Yokota A."/>
            <person name="Donadio S."/>
            <person name="Cavaletti L."/>
            <person name="Monciardini P."/>
        </authorList>
    </citation>
    <scope>NUCLEOTIDE SEQUENCE [LARGE SCALE GENOMIC DNA]</scope>
    <source>
        <strain evidence="4 5">SOSP1-30</strain>
    </source>
</reference>
<name>A0ABQ3V662_9CHLR</name>
<dbReference type="Pfam" id="PF00550">
    <property type="entry name" value="PP-binding"/>
    <property type="match status" value="1"/>
</dbReference>
<dbReference type="Gene3D" id="3.30.300.30">
    <property type="match status" value="1"/>
</dbReference>
<evidence type="ECO:0000313" key="4">
    <source>
        <dbReference type="EMBL" id="GHO60125.1"/>
    </source>
</evidence>
<dbReference type="InterPro" id="IPR042099">
    <property type="entry name" value="ANL_N_sf"/>
</dbReference>
<dbReference type="SUPFAM" id="SSF56801">
    <property type="entry name" value="Acetyl-CoA synthetase-like"/>
    <property type="match status" value="1"/>
</dbReference>
<dbReference type="InterPro" id="IPR025110">
    <property type="entry name" value="AMP-bd_C"/>
</dbReference>
<feature type="domain" description="Carrier" evidence="3">
    <location>
        <begin position="510"/>
        <end position="579"/>
    </location>
</feature>
<organism evidence="4 5">
    <name type="scientific">Ktedonobacter robiniae</name>
    <dbReference type="NCBI Taxonomy" id="2778365"/>
    <lineage>
        <taxon>Bacteria</taxon>
        <taxon>Bacillati</taxon>
        <taxon>Chloroflexota</taxon>
        <taxon>Ktedonobacteria</taxon>
        <taxon>Ktedonobacterales</taxon>
        <taxon>Ktedonobacteraceae</taxon>
        <taxon>Ktedonobacter</taxon>
    </lineage>
</organism>
<dbReference type="PANTHER" id="PTHR45527">
    <property type="entry name" value="NONRIBOSOMAL PEPTIDE SYNTHETASE"/>
    <property type="match status" value="1"/>
</dbReference>
<evidence type="ECO:0000313" key="5">
    <source>
        <dbReference type="Proteomes" id="UP000654345"/>
    </source>
</evidence>
<dbReference type="InterPro" id="IPR020845">
    <property type="entry name" value="AMP-binding_CS"/>
</dbReference>
<dbReference type="CDD" id="cd05930">
    <property type="entry name" value="A_NRPS"/>
    <property type="match status" value="1"/>
</dbReference>
<dbReference type="PROSITE" id="PS50075">
    <property type="entry name" value="CARRIER"/>
    <property type="match status" value="1"/>
</dbReference>
<dbReference type="Gene3D" id="3.40.50.12780">
    <property type="entry name" value="N-terminal domain of ligase-like"/>
    <property type="match status" value="1"/>
</dbReference>
<keyword evidence="1" id="KW-0596">Phosphopantetheine</keyword>
<dbReference type="InterPro" id="IPR010071">
    <property type="entry name" value="AA_adenyl_dom"/>
</dbReference>
<dbReference type="Gene3D" id="1.10.1200.10">
    <property type="entry name" value="ACP-like"/>
    <property type="match status" value="1"/>
</dbReference>
<dbReference type="InterPro" id="IPR006162">
    <property type="entry name" value="Ppantetheine_attach_site"/>
</dbReference>
<evidence type="ECO:0000259" key="3">
    <source>
        <dbReference type="PROSITE" id="PS50075"/>
    </source>
</evidence>
<evidence type="ECO:0000256" key="2">
    <source>
        <dbReference type="ARBA" id="ARBA00022553"/>
    </source>
</evidence>
<dbReference type="PROSITE" id="PS00455">
    <property type="entry name" value="AMP_BINDING"/>
    <property type="match status" value="1"/>
</dbReference>
<dbReference type="PROSITE" id="PS00012">
    <property type="entry name" value="PHOSPHOPANTETHEINE"/>
    <property type="match status" value="1"/>
</dbReference>
<keyword evidence="5" id="KW-1185">Reference proteome</keyword>